<evidence type="ECO:0000256" key="1">
    <source>
        <dbReference type="ARBA" id="ARBA00004141"/>
    </source>
</evidence>
<feature type="transmembrane region" description="Helical" evidence="7">
    <location>
        <begin position="134"/>
        <end position="152"/>
    </location>
</feature>
<feature type="transmembrane region" description="Helical" evidence="7">
    <location>
        <begin position="104"/>
        <end position="128"/>
    </location>
</feature>
<gene>
    <name evidence="9" type="ORF">FHS65_000548</name>
</gene>
<evidence type="ECO:0000256" key="6">
    <source>
        <dbReference type="ARBA" id="ARBA00023136"/>
    </source>
</evidence>
<dbReference type="EMBL" id="JACIJB010000001">
    <property type="protein sequence ID" value="MBB5659830.1"/>
    <property type="molecule type" value="Genomic_DNA"/>
</dbReference>
<dbReference type="InterPro" id="IPR035952">
    <property type="entry name" value="Rhomboid-like_sf"/>
</dbReference>
<protein>
    <submittedName>
        <fullName evidence="9">Membrane associated rhomboid family serine protease</fullName>
    </submittedName>
</protein>
<keyword evidence="6 7" id="KW-0472">Membrane</keyword>
<evidence type="ECO:0000256" key="7">
    <source>
        <dbReference type="SAM" id="Phobius"/>
    </source>
</evidence>
<comment type="subcellular location">
    <subcellularLocation>
        <location evidence="1">Membrane</location>
        <topology evidence="1">Multi-pass membrane protein</topology>
    </subcellularLocation>
</comment>
<evidence type="ECO:0000256" key="2">
    <source>
        <dbReference type="ARBA" id="ARBA00022475"/>
    </source>
</evidence>
<keyword evidence="9" id="KW-0645">Protease</keyword>
<feature type="domain" description="Peptidase S54 rhomboid" evidence="8">
    <location>
        <begin position="67"/>
        <end position="216"/>
    </location>
</feature>
<dbReference type="GO" id="GO:0006508">
    <property type="term" value="P:proteolysis"/>
    <property type="evidence" value="ECO:0007669"/>
    <property type="project" value="UniProtKB-KW"/>
</dbReference>
<evidence type="ECO:0000313" key="10">
    <source>
        <dbReference type="Proteomes" id="UP000548978"/>
    </source>
</evidence>
<dbReference type="Pfam" id="PF01694">
    <property type="entry name" value="Rhomboid"/>
    <property type="match status" value="1"/>
</dbReference>
<comment type="caution">
    <text evidence="9">The sequence shown here is derived from an EMBL/GenBank/DDBJ whole genome shotgun (WGS) entry which is preliminary data.</text>
</comment>
<dbReference type="InterPro" id="IPR022764">
    <property type="entry name" value="Peptidase_S54_rhomboid_dom"/>
</dbReference>
<evidence type="ECO:0000256" key="5">
    <source>
        <dbReference type="ARBA" id="ARBA00022989"/>
    </source>
</evidence>
<dbReference type="GO" id="GO:0016020">
    <property type="term" value="C:membrane"/>
    <property type="evidence" value="ECO:0007669"/>
    <property type="project" value="UniProtKB-SubCell"/>
</dbReference>
<keyword evidence="10" id="KW-1185">Reference proteome</keyword>
<proteinExistence type="predicted"/>
<evidence type="ECO:0000259" key="8">
    <source>
        <dbReference type="Pfam" id="PF01694"/>
    </source>
</evidence>
<keyword evidence="5 7" id="KW-1133">Transmembrane helix</keyword>
<reference evidence="9 10" key="1">
    <citation type="submission" date="2020-08" db="EMBL/GenBank/DDBJ databases">
        <title>Genomic Encyclopedia of Type Strains, Phase IV (KMG-IV): sequencing the most valuable type-strain genomes for metagenomic binning, comparative biology and taxonomic classification.</title>
        <authorList>
            <person name="Goeker M."/>
        </authorList>
    </citation>
    <scope>NUCLEOTIDE SEQUENCE [LARGE SCALE GENOMIC DNA]</scope>
    <source>
        <strain evidence="9 10">DSM 24448</strain>
    </source>
</reference>
<dbReference type="PANTHER" id="PTHR43066">
    <property type="entry name" value="RHOMBOID-RELATED PROTEIN"/>
    <property type="match status" value="1"/>
</dbReference>
<dbReference type="GO" id="GO:0004252">
    <property type="term" value="F:serine-type endopeptidase activity"/>
    <property type="evidence" value="ECO:0007669"/>
    <property type="project" value="InterPro"/>
</dbReference>
<dbReference type="RefSeq" id="WP_123287185.1">
    <property type="nucleotide sequence ID" value="NZ_JACIJB010000001.1"/>
</dbReference>
<evidence type="ECO:0000313" key="9">
    <source>
        <dbReference type="EMBL" id="MBB5659830.1"/>
    </source>
</evidence>
<feature type="transmembrane region" description="Helical" evidence="7">
    <location>
        <begin position="63"/>
        <end position="92"/>
    </location>
</feature>
<dbReference type="AlphaFoldDB" id="A0A7W9E7M1"/>
<keyword evidence="4 7" id="KW-0812">Transmembrane</keyword>
<evidence type="ECO:0000256" key="3">
    <source>
        <dbReference type="ARBA" id="ARBA00022519"/>
    </source>
</evidence>
<keyword evidence="9" id="KW-0378">Hydrolase</keyword>
<feature type="transmembrane region" description="Helical" evidence="7">
    <location>
        <begin position="196"/>
        <end position="216"/>
    </location>
</feature>
<evidence type="ECO:0000256" key="4">
    <source>
        <dbReference type="ARBA" id="ARBA00022692"/>
    </source>
</evidence>
<accession>A0A7W9E7M1</accession>
<dbReference type="PANTHER" id="PTHR43066:SF26">
    <property type="entry name" value="RHOMBOID PROTEASE GLPG"/>
    <property type="match status" value="1"/>
</dbReference>
<keyword evidence="2" id="KW-1003">Cell membrane</keyword>
<organism evidence="9 10">
    <name type="scientific">Brevundimonas halotolerans</name>
    <dbReference type="NCBI Taxonomy" id="69670"/>
    <lineage>
        <taxon>Bacteria</taxon>
        <taxon>Pseudomonadati</taxon>
        <taxon>Pseudomonadota</taxon>
        <taxon>Alphaproteobacteria</taxon>
        <taxon>Caulobacterales</taxon>
        <taxon>Caulobacteraceae</taxon>
        <taxon>Brevundimonas</taxon>
    </lineage>
</organism>
<feature type="transmembrane region" description="Helical" evidence="7">
    <location>
        <begin position="172"/>
        <end position="190"/>
    </location>
</feature>
<dbReference type="SUPFAM" id="SSF144091">
    <property type="entry name" value="Rhomboid-like"/>
    <property type="match status" value="1"/>
</dbReference>
<dbReference type="Proteomes" id="UP000548978">
    <property type="component" value="Unassembled WGS sequence"/>
</dbReference>
<feature type="transmembrane region" description="Helical" evidence="7">
    <location>
        <begin position="21"/>
        <end position="43"/>
    </location>
</feature>
<dbReference type="Gene3D" id="1.20.1540.10">
    <property type="entry name" value="Rhomboid-like"/>
    <property type="match status" value="1"/>
</dbReference>
<name>A0A7W9E7M1_9CAUL</name>
<dbReference type="OrthoDB" id="9797190at2"/>
<sequence length="227" mass="23976">MNSQPWGTGPAAPLPPTREPIVKVPPAALVLAVSMPLLFWLQIRLPDMGMTWAFYPVDLGRTLGWPGIVTAMLLHGSWTHAALNAVTSLCFAPPVARMLPGWRGAVVFALFYIGCGIIASLGYGLLHLASSDPMVGASGAVSGLLGAAIRLMGRPSWAGPKPLKDRRTLTMVGVLFAINAVVGLIGYAPGAEGARIAWEAHAVGMVAGYLAIGPLFRWSRKWAPQFG</sequence>
<keyword evidence="3" id="KW-0997">Cell inner membrane</keyword>